<feature type="repeat" description="NHL" evidence="8">
    <location>
        <begin position="736"/>
        <end position="779"/>
    </location>
</feature>
<keyword evidence="2" id="KW-0479">Metal-binding</keyword>
<accession>A7RMW4</accession>
<dbReference type="InterPro" id="IPR013783">
    <property type="entry name" value="Ig-like_fold"/>
</dbReference>
<reference evidence="12 13" key="1">
    <citation type="journal article" date="2007" name="Science">
        <title>Sea anemone genome reveals ancestral eumetazoan gene repertoire and genomic organization.</title>
        <authorList>
            <person name="Putnam N.H."/>
            <person name="Srivastava M."/>
            <person name="Hellsten U."/>
            <person name="Dirks B."/>
            <person name="Chapman J."/>
            <person name="Salamov A."/>
            <person name="Terry A."/>
            <person name="Shapiro H."/>
            <person name="Lindquist E."/>
            <person name="Kapitonov V.V."/>
            <person name="Jurka J."/>
            <person name="Genikhovich G."/>
            <person name="Grigoriev I.V."/>
            <person name="Lucas S.M."/>
            <person name="Steele R.E."/>
            <person name="Finnerty J.R."/>
            <person name="Technau U."/>
            <person name="Martindale M.Q."/>
            <person name="Rokhsar D.S."/>
        </authorList>
    </citation>
    <scope>NUCLEOTIDE SEQUENCE [LARGE SCALE GENOMIC DNA]</scope>
    <source>
        <strain evidence="13">CH2 X CH6</strain>
    </source>
</reference>
<dbReference type="Gene3D" id="2.60.40.10">
    <property type="entry name" value="Immunoglobulins"/>
    <property type="match status" value="1"/>
</dbReference>
<sequence>MKRHIIVCARNFILHRTFLAHLTGKPQFDKKWMTCVTTTRRRASDTPAKGNCVFQIGPTSKLYTILLIRGNPSPSSRRERSPLQMASILDSLRQEAECSLCHKTPSEPKILKCFHTFCNECLTEKSAEFKGDGETFSCPSCKTRIDLPQRSDFGSLECSGFHSRILEVLSLASASDDNQAAKCPCKRGNPAVAHCFECARHLCDVCSEAHDSFTDGHRTANLKELTSEDYKLFLNRETPCEKASHMEEFVKFYCNTCGECACQLCILEEHQGLHDIINIELRAQMQRNVLQSLLQKLKVKEAEQLKNMRYLEEMSCTMKTSAEDTKIKVRQAAERLIEFIEQSNRELVCQLDREVSMVGTKRDEQESLLHQTRSASEYIARLVDYGSAYLIMSNNKTVQTRCEELITSDTGFAQVEHRKKFVPSDAVSVLRELGLGSLRETKPSDPTRSSVTTEGCSDTMSTVKLTVHTKTVDGDPNTDPDDVIEITVEPKDDVMEIKTTDKIGDKYQAIFTPKVPGKYKTEVKINGRHISNSPMEICIKPQRMRYTREMKTKGSRDPLEKPWGIAVNRSNTKLAVTDCHFHYIVIFNMTGKVLMSIGSQGRGEGQLGNPHGVAFLNDDVIVTADEYNHRIQLFDTNTGRCLKSFGHQGNGDGEFKNPLGVDVDDNGRIIISDYLNNRVQVFTSEGEYLFQFDLEVHGEVMYPVHTRYHDNAFYVSDFRNHVIHVFDEQDDVVTRRAVIGREGNKEGEFSYPRGIAFDSVGNLIVCDRNNHRLLKFTREGRLIGHTTQYLGLPIYATVLRDGKILVTDDEKKRVLFVEQS</sequence>
<evidence type="ECO:0000256" key="7">
    <source>
        <dbReference type="PROSITE-ProRule" id="PRU00087"/>
    </source>
</evidence>
<dbReference type="OrthoDB" id="27136at2759"/>
<keyword evidence="3" id="KW-0677">Repeat</keyword>
<feature type="repeat" description="NHL" evidence="8">
    <location>
        <begin position="594"/>
        <end position="637"/>
    </location>
</feature>
<dbReference type="InterPro" id="IPR013083">
    <property type="entry name" value="Znf_RING/FYVE/PHD"/>
</dbReference>
<name>A7RMW4_NEMVE</name>
<dbReference type="PANTHER" id="PTHR25462">
    <property type="entry name" value="BONUS, ISOFORM C-RELATED"/>
    <property type="match status" value="1"/>
</dbReference>
<evidence type="ECO:0000256" key="8">
    <source>
        <dbReference type="PROSITE-ProRule" id="PRU00504"/>
    </source>
</evidence>
<evidence type="ECO:0000259" key="11">
    <source>
        <dbReference type="PROSITE" id="PS50119"/>
    </source>
</evidence>
<dbReference type="GO" id="GO:0061630">
    <property type="term" value="F:ubiquitin protein ligase activity"/>
    <property type="evidence" value="ECO:0000318"/>
    <property type="project" value="GO_Central"/>
</dbReference>
<dbReference type="InterPro" id="IPR001841">
    <property type="entry name" value="Znf_RING"/>
</dbReference>
<dbReference type="Gene3D" id="3.30.40.10">
    <property type="entry name" value="Zinc/RING finger domain, C3HC4 (zinc finger)"/>
    <property type="match status" value="1"/>
</dbReference>
<dbReference type="FunFam" id="3.30.40.10:FF:001417">
    <property type="entry name" value="Predicted protein"/>
    <property type="match status" value="1"/>
</dbReference>
<dbReference type="AlphaFoldDB" id="A7RMW4"/>
<dbReference type="SMART" id="SM00557">
    <property type="entry name" value="IG_FLMN"/>
    <property type="match status" value="1"/>
</dbReference>
<dbReference type="KEGG" id="nve:5519339"/>
<dbReference type="FunFam" id="2.120.10.30:FF:000262">
    <property type="entry name" value="Predicted protein"/>
    <property type="match status" value="1"/>
</dbReference>
<dbReference type="PROSITE" id="PS00518">
    <property type="entry name" value="ZF_RING_1"/>
    <property type="match status" value="1"/>
</dbReference>
<evidence type="ECO:0000256" key="6">
    <source>
        <dbReference type="PROSITE-ProRule" id="PRU00024"/>
    </source>
</evidence>
<keyword evidence="13" id="KW-1185">Reference proteome</keyword>
<feature type="domain" description="RING-type" evidence="10">
    <location>
        <begin position="98"/>
        <end position="142"/>
    </location>
</feature>
<dbReference type="Gene3D" id="2.120.10.30">
    <property type="entry name" value="TolB, C-terminal domain"/>
    <property type="match status" value="2"/>
</dbReference>
<dbReference type="PANTHER" id="PTHR25462:SF291">
    <property type="entry name" value="E3 UBIQUITIN-PROTEIN LIGASE TRIM45"/>
    <property type="match status" value="1"/>
</dbReference>
<feature type="compositionally biased region" description="Polar residues" evidence="9">
    <location>
        <begin position="446"/>
        <end position="457"/>
    </location>
</feature>
<evidence type="ECO:0000256" key="4">
    <source>
        <dbReference type="ARBA" id="ARBA00022771"/>
    </source>
</evidence>
<dbReference type="PROSITE" id="PS50119">
    <property type="entry name" value="ZF_BBOX"/>
    <property type="match status" value="2"/>
</dbReference>
<keyword evidence="4 6" id="KW-0863">Zinc-finger</keyword>
<organism evidence="12 13">
    <name type="scientific">Nematostella vectensis</name>
    <name type="common">Starlet sea anemone</name>
    <dbReference type="NCBI Taxonomy" id="45351"/>
    <lineage>
        <taxon>Eukaryota</taxon>
        <taxon>Metazoa</taxon>
        <taxon>Cnidaria</taxon>
        <taxon>Anthozoa</taxon>
        <taxon>Hexacorallia</taxon>
        <taxon>Actiniaria</taxon>
        <taxon>Edwardsiidae</taxon>
        <taxon>Nematostella</taxon>
    </lineage>
</organism>
<dbReference type="Pfam" id="PF01436">
    <property type="entry name" value="NHL"/>
    <property type="match status" value="3"/>
</dbReference>
<feature type="domain" description="B box-type" evidence="11">
    <location>
        <begin position="178"/>
        <end position="222"/>
    </location>
</feature>
<dbReference type="InterPro" id="IPR047153">
    <property type="entry name" value="TRIM45/56/19-like"/>
</dbReference>
<feature type="domain" description="B box-type" evidence="11">
    <location>
        <begin position="235"/>
        <end position="279"/>
    </location>
</feature>
<dbReference type="InterPro" id="IPR000315">
    <property type="entry name" value="Znf_B-box"/>
</dbReference>
<dbReference type="Pfam" id="PF00630">
    <property type="entry name" value="Filamin"/>
    <property type="match status" value="1"/>
</dbReference>
<dbReference type="SUPFAM" id="SSF57850">
    <property type="entry name" value="RING/U-box"/>
    <property type="match status" value="1"/>
</dbReference>
<dbReference type="SUPFAM" id="SSF57845">
    <property type="entry name" value="B-box zinc-binding domain"/>
    <property type="match status" value="1"/>
</dbReference>
<dbReference type="FunFam" id="2.60.40.10:FF:003905">
    <property type="match status" value="1"/>
</dbReference>
<dbReference type="InterPro" id="IPR017868">
    <property type="entry name" value="Filamin/ABP280_repeat-like"/>
</dbReference>
<evidence type="ECO:0000256" key="5">
    <source>
        <dbReference type="ARBA" id="ARBA00022833"/>
    </source>
</evidence>
<dbReference type="PROSITE" id="PS51125">
    <property type="entry name" value="NHL"/>
    <property type="match status" value="3"/>
</dbReference>
<protein>
    <submittedName>
        <fullName evidence="12">Uncharacterized protein</fullName>
    </submittedName>
</protein>
<dbReference type="InParanoid" id="A7RMW4"/>
<proteinExistence type="inferred from homology"/>
<dbReference type="Pfam" id="PF00643">
    <property type="entry name" value="zf-B_box"/>
    <property type="match status" value="1"/>
</dbReference>
<keyword evidence="5" id="KW-0862">Zinc</keyword>
<gene>
    <name evidence="12" type="ORF">NEMVEDRAFT_v1g199475</name>
</gene>
<dbReference type="PROSITE" id="PS50194">
    <property type="entry name" value="FILAMIN_REPEAT"/>
    <property type="match status" value="1"/>
</dbReference>
<feature type="repeat" description="NHL" evidence="8">
    <location>
        <begin position="642"/>
        <end position="685"/>
    </location>
</feature>
<dbReference type="eggNOG" id="KOG2177">
    <property type="taxonomic scope" value="Eukaryota"/>
</dbReference>
<feature type="region of interest" description="Disordered" evidence="9">
    <location>
        <begin position="438"/>
        <end position="457"/>
    </location>
</feature>
<dbReference type="Pfam" id="PF00097">
    <property type="entry name" value="zf-C3HC4"/>
    <property type="match status" value="1"/>
</dbReference>
<evidence type="ECO:0000256" key="1">
    <source>
        <dbReference type="ARBA" id="ARBA00008518"/>
    </source>
</evidence>
<dbReference type="GO" id="GO:0008270">
    <property type="term" value="F:zinc ion binding"/>
    <property type="evidence" value="ECO:0007669"/>
    <property type="project" value="UniProtKB-KW"/>
</dbReference>
<evidence type="ECO:0000256" key="3">
    <source>
        <dbReference type="ARBA" id="ARBA00022737"/>
    </source>
</evidence>
<dbReference type="InterPro" id="IPR017907">
    <property type="entry name" value="Znf_RING_CS"/>
</dbReference>
<dbReference type="EMBL" id="DS469521">
    <property type="protein sequence ID" value="EDO47216.1"/>
    <property type="molecule type" value="Genomic_DNA"/>
</dbReference>
<dbReference type="PROSITE" id="PS50089">
    <property type="entry name" value="ZF_RING_2"/>
    <property type="match status" value="1"/>
</dbReference>
<dbReference type="PhylomeDB" id="A7RMW4"/>
<dbReference type="SMART" id="SM00184">
    <property type="entry name" value="RING"/>
    <property type="match status" value="1"/>
</dbReference>
<dbReference type="Gene3D" id="3.30.160.60">
    <property type="entry name" value="Classic Zinc Finger"/>
    <property type="match status" value="1"/>
</dbReference>
<evidence type="ECO:0000256" key="9">
    <source>
        <dbReference type="SAM" id="MobiDB-lite"/>
    </source>
</evidence>
<dbReference type="InterPro" id="IPR001258">
    <property type="entry name" value="NHL_repeat"/>
</dbReference>
<dbReference type="GO" id="GO:0000209">
    <property type="term" value="P:protein polyubiquitination"/>
    <property type="evidence" value="ECO:0000318"/>
    <property type="project" value="GO_Central"/>
</dbReference>
<dbReference type="InterPro" id="IPR014756">
    <property type="entry name" value="Ig_E-set"/>
</dbReference>
<dbReference type="SUPFAM" id="SSF101898">
    <property type="entry name" value="NHL repeat"/>
    <property type="match status" value="1"/>
</dbReference>
<dbReference type="Gene3D" id="2.40.10.500">
    <property type="match status" value="1"/>
</dbReference>
<comment type="similarity">
    <text evidence="1">Belongs to the TRIM/RBCC family.</text>
</comment>
<dbReference type="InterPro" id="IPR011042">
    <property type="entry name" value="6-blade_b-propeller_TolB-like"/>
</dbReference>
<evidence type="ECO:0000256" key="2">
    <source>
        <dbReference type="ARBA" id="ARBA00022723"/>
    </source>
</evidence>
<evidence type="ECO:0000313" key="13">
    <source>
        <dbReference type="Proteomes" id="UP000001593"/>
    </source>
</evidence>
<dbReference type="GO" id="GO:0043161">
    <property type="term" value="P:proteasome-mediated ubiquitin-dependent protein catabolic process"/>
    <property type="evidence" value="ECO:0000318"/>
    <property type="project" value="GO_Central"/>
</dbReference>
<evidence type="ECO:0000259" key="10">
    <source>
        <dbReference type="PROSITE" id="PS50089"/>
    </source>
</evidence>
<dbReference type="Proteomes" id="UP000001593">
    <property type="component" value="Unassembled WGS sequence"/>
</dbReference>
<dbReference type="CDD" id="cd19756">
    <property type="entry name" value="Bbox2"/>
    <property type="match status" value="1"/>
</dbReference>
<dbReference type="OMA" id="RIAPTAC"/>
<evidence type="ECO:0000313" key="12">
    <source>
        <dbReference type="EMBL" id="EDO47216.1"/>
    </source>
</evidence>
<dbReference type="SUPFAM" id="SSF81296">
    <property type="entry name" value="E set domains"/>
    <property type="match status" value="1"/>
</dbReference>
<dbReference type="HOGENOM" id="CLU_008645_4_2_1"/>
<dbReference type="InterPro" id="IPR018957">
    <property type="entry name" value="Znf_C3HC4_RING-type"/>
</dbReference>
<feature type="repeat" description="Filamin" evidence="7">
    <location>
        <begin position="441"/>
        <end position="539"/>
    </location>
</feature>
<dbReference type="InterPro" id="IPR001298">
    <property type="entry name" value="Filamin/ABP280_rpt"/>
</dbReference>